<feature type="compositionally biased region" description="Low complexity" evidence="1">
    <location>
        <begin position="12"/>
        <end position="26"/>
    </location>
</feature>
<keyword evidence="3" id="KW-1185">Reference proteome</keyword>
<organism evidence="2 3">
    <name type="scientific">Chelonia mydas</name>
    <name type="common">Green sea-turtle</name>
    <name type="synonym">Chelonia agassizi</name>
    <dbReference type="NCBI Taxonomy" id="8469"/>
    <lineage>
        <taxon>Eukaryota</taxon>
        <taxon>Metazoa</taxon>
        <taxon>Chordata</taxon>
        <taxon>Craniata</taxon>
        <taxon>Vertebrata</taxon>
        <taxon>Euteleostomi</taxon>
        <taxon>Archelosauria</taxon>
        <taxon>Testudinata</taxon>
        <taxon>Testudines</taxon>
        <taxon>Cryptodira</taxon>
        <taxon>Durocryptodira</taxon>
        <taxon>Americhelydia</taxon>
        <taxon>Chelonioidea</taxon>
        <taxon>Cheloniidae</taxon>
        <taxon>Chelonia</taxon>
    </lineage>
</organism>
<feature type="region of interest" description="Disordered" evidence="1">
    <location>
        <begin position="1"/>
        <end position="40"/>
    </location>
</feature>
<dbReference type="AlphaFoldDB" id="M7BHR3"/>
<accession>M7BHR3</accession>
<dbReference type="EMBL" id="KB522139">
    <property type="protein sequence ID" value="EMP37431.1"/>
    <property type="molecule type" value="Genomic_DNA"/>
</dbReference>
<name>M7BHR3_CHEMY</name>
<feature type="region of interest" description="Disordered" evidence="1">
    <location>
        <begin position="81"/>
        <end position="105"/>
    </location>
</feature>
<evidence type="ECO:0000313" key="2">
    <source>
        <dbReference type="EMBL" id="EMP37431.1"/>
    </source>
</evidence>
<evidence type="ECO:0000256" key="1">
    <source>
        <dbReference type="SAM" id="MobiDB-lite"/>
    </source>
</evidence>
<reference evidence="3" key="1">
    <citation type="journal article" date="2013" name="Nat. Genet.">
        <title>The draft genomes of soft-shell turtle and green sea turtle yield insights into the development and evolution of the turtle-specific body plan.</title>
        <authorList>
            <person name="Wang Z."/>
            <person name="Pascual-Anaya J."/>
            <person name="Zadissa A."/>
            <person name="Li W."/>
            <person name="Niimura Y."/>
            <person name="Huang Z."/>
            <person name="Li C."/>
            <person name="White S."/>
            <person name="Xiong Z."/>
            <person name="Fang D."/>
            <person name="Wang B."/>
            <person name="Ming Y."/>
            <person name="Chen Y."/>
            <person name="Zheng Y."/>
            <person name="Kuraku S."/>
            <person name="Pignatelli M."/>
            <person name="Herrero J."/>
            <person name="Beal K."/>
            <person name="Nozawa M."/>
            <person name="Li Q."/>
            <person name="Wang J."/>
            <person name="Zhang H."/>
            <person name="Yu L."/>
            <person name="Shigenobu S."/>
            <person name="Wang J."/>
            <person name="Liu J."/>
            <person name="Flicek P."/>
            <person name="Searle S."/>
            <person name="Wang J."/>
            <person name="Kuratani S."/>
            <person name="Yin Y."/>
            <person name="Aken B."/>
            <person name="Zhang G."/>
            <person name="Irie N."/>
        </authorList>
    </citation>
    <scope>NUCLEOTIDE SEQUENCE [LARGE SCALE GENOMIC DNA]</scope>
</reference>
<evidence type="ECO:0000313" key="3">
    <source>
        <dbReference type="Proteomes" id="UP000031443"/>
    </source>
</evidence>
<proteinExistence type="predicted"/>
<sequence>MGQAVWKGWLGDTDPSPTPSDQDPTPSRGPYQSTADTPPPTASMLLALVEYRSQRESTRWSIYRVFTRHDKVTPPLLDRSLQRQVTTRRSAAPSRRSARIQGKNPTPVDWAGTSCLISQHHFATAAHALLDKNATGPLPLIDDRHLQAWISEVRHLEAEFEQPESRAIRGAQHGAARIRDALREQFEAEIMFCALHGREVQWFQC</sequence>
<dbReference type="Proteomes" id="UP000031443">
    <property type="component" value="Unassembled WGS sequence"/>
</dbReference>
<protein>
    <submittedName>
        <fullName evidence="2">Uncharacterized protein</fullName>
    </submittedName>
</protein>
<gene>
    <name evidence="2" type="ORF">UY3_05412</name>
</gene>